<feature type="binding site" evidence="6">
    <location>
        <position position="195"/>
    </location>
    <ligand>
        <name>substrate</name>
    </ligand>
</feature>
<feature type="binding site" evidence="6">
    <location>
        <position position="132"/>
    </location>
    <ligand>
        <name>Fe cation</name>
        <dbReference type="ChEBI" id="CHEBI:24875"/>
    </ligand>
</feature>
<dbReference type="GO" id="GO:0005506">
    <property type="term" value="F:iron ion binding"/>
    <property type="evidence" value="ECO:0007669"/>
    <property type="project" value="UniProtKB-UniRule"/>
</dbReference>
<dbReference type="InterPro" id="IPR000905">
    <property type="entry name" value="Gcp-like_dom"/>
</dbReference>
<feature type="binding site" evidence="6">
    <location>
        <position position="301"/>
    </location>
    <ligand>
        <name>substrate</name>
    </ligand>
</feature>
<organism evidence="8 9">
    <name type="scientific">Candidatus Collierbacteria bacterium CG10_big_fil_rev_8_21_14_0_10_44_9</name>
    <dbReference type="NCBI Taxonomy" id="1974535"/>
    <lineage>
        <taxon>Bacteria</taxon>
        <taxon>Candidatus Collieribacteriota</taxon>
    </lineage>
</organism>
<dbReference type="EMBL" id="PFAF01000010">
    <property type="protein sequence ID" value="PIR99194.1"/>
    <property type="molecule type" value="Genomic_DNA"/>
</dbReference>
<feature type="binding site" evidence="6">
    <location>
        <position position="208"/>
    </location>
    <ligand>
        <name>substrate</name>
    </ligand>
</feature>
<comment type="catalytic activity">
    <reaction evidence="5 6">
        <text>L-threonylcarbamoyladenylate + adenosine(37) in tRNA = N(6)-L-threonylcarbamoyladenosine(37) in tRNA + AMP + H(+)</text>
        <dbReference type="Rhea" id="RHEA:37059"/>
        <dbReference type="Rhea" id="RHEA-COMP:10162"/>
        <dbReference type="Rhea" id="RHEA-COMP:10163"/>
        <dbReference type="ChEBI" id="CHEBI:15378"/>
        <dbReference type="ChEBI" id="CHEBI:73682"/>
        <dbReference type="ChEBI" id="CHEBI:74411"/>
        <dbReference type="ChEBI" id="CHEBI:74418"/>
        <dbReference type="ChEBI" id="CHEBI:456215"/>
        <dbReference type="EC" id="2.3.1.234"/>
    </reaction>
</comment>
<sequence length="372" mass="40609">MKIDNCKDVTILSIETSLDDTCAAVTVGQRVISNVVSSQTSYHASWGGTVPDIAKRLHHEWLPKVVDLALRKGGLSPLTPGVLATSHSRSVILPDALAVTVGPGLAPSLEQGIDFCKQLAISHKLPVIVVNHLEGHLLSSFATTSRGSKGIDNPEYPALGFLISGGHTELVLMHTIGKYQLLGETLDDAAGEAYDKVARMLLLGYPGGPILAEMAKSGTPKYHLPEPMTTHKDLNFSFSGLKTASRNFLEREKPELTKQFIQDFSASFQQAVFKHLMTRFRRAIDLYSPKMILLGGGVVSNVALRTLTRSVAKEYGLPVHIPYSKKLITDNAAMIGVTAYYQFLRHDFIAPEKLDRLPNLNFDKLTPISSLP</sequence>
<comment type="subcellular location">
    <subcellularLocation>
        <location evidence="6">Cytoplasm</location>
    </subcellularLocation>
</comment>
<proteinExistence type="inferred from homology"/>
<reference evidence="9" key="1">
    <citation type="submission" date="2017-09" db="EMBL/GenBank/DDBJ databases">
        <title>Depth-based differentiation of microbial function through sediment-hosted aquifers and enrichment of novel symbionts in the deep terrestrial subsurface.</title>
        <authorList>
            <person name="Probst A.J."/>
            <person name="Ladd B."/>
            <person name="Jarett J.K."/>
            <person name="Geller-Mcgrath D.E."/>
            <person name="Sieber C.M.K."/>
            <person name="Emerson J.B."/>
            <person name="Anantharaman K."/>
            <person name="Thomas B.C."/>
            <person name="Malmstrom R."/>
            <person name="Stieglmeier M."/>
            <person name="Klingl A."/>
            <person name="Woyke T."/>
            <person name="Ryan C.M."/>
            <person name="Banfield J.F."/>
        </authorList>
    </citation>
    <scope>NUCLEOTIDE SEQUENCE [LARGE SCALE GENOMIC DNA]</scope>
</reference>
<dbReference type="PRINTS" id="PR00789">
    <property type="entry name" value="OSIALOPTASE"/>
</dbReference>
<feature type="binding site" evidence="6">
    <location>
        <position position="330"/>
    </location>
    <ligand>
        <name>Fe cation</name>
        <dbReference type="ChEBI" id="CHEBI:24875"/>
    </ligand>
</feature>
<name>A0A2H0VJA9_9BACT</name>
<dbReference type="HAMAP" id="MF_01445">
    <property type="entry name" value="TsaD"/>
    <property type="match status" value="1"/>
</dbReference>
<evidence type="ECO:0000256" key="4">
    <source>
        <dbReference type="ARBA" id="ARBA00023315"/>
    </source>
</evidence>
<dbReference type="InterPro" id="IPR022450">
    <property type="entry name" value="TsaD"/>
</dbReference>
<keyword evidence="3 6" id="KW-0479">Metal-binding</keyword>
<dbReference type="InterPro" id="IPR017861">
    <property type="entry name" value="KAE1/TsaD"/>
</dbReference>
<comment type="caution">
    <text evidence="6">Lacks conserved residue(s) required for the propagation of feature annotation.</text>
</comment>
<evidence type="ECO:0000313" key="9">
    <source>
        <dbReference type="Proteomes" id="UP000230796"/>
    </source>
</evidence>
<comment type="caution">
    <text evidence="8">The sequence shown here is derived from an EMBL/GenBank/DDBJ whole genome shotgun (WGS) entry which is preliminary data.</text>
</comment>
<feature type="domain" description="Gcp-like" evidence="7">
    <location>
        <begin position="31"/>
        <end position="336"/>
    </location>
</feature>
<evidence type="ECO:0000256" key="5">
    <source>
        <dbReference type="ARBA" id="ARBA00048117"/>
    </source>
</evidence>
<dbReference type="GO" id="GO:0002949">
    <property type="term" value="P:tRNA threonylcarbamoyladenosine modification"/>
    <property type="evidence" value="ECO:0007669"/>
    <property type="project" value="UniProtKB-UniRule"/>
</dbReference>
<comment type="cofactor">
    <cofactor evidence="6">
        <name>Fe(2+)</name>
        <dbReference type="ChEBI" id="CHEBI:29033"/>
    </cofactor>
    <text evidence="6">Binds 1 Fe(2+) ion per subunit.</text>
</comment>
<dbReference type="GO" id="GO:0061711">
    <property type="term" value="F:tRNA N(6)-L-threonylcarbamoyladenine synthase activity"/>
    <property type="evidence" value="ECO:0007669"/>
    <property type="project" value="UniProtKB-EC"/>
</dbReference>
<evidence type="ECO:0000259" key="7">
    <source>
        <dbReference type="Pfam" id="PF00814"/>
    </source>
</evidence>
<dbReference type="Pfam" id="PF00814">
    <property type="entry name" value="TsaD"/>
    <property type="match status" value="1"/>
</dbReference>
<protein>
    <recommendedName>
        <fullName evidence="6">tRNA N6-adenosine threonylcarbamoyltransferase</fullName>
        <ecNumber evidence="6">2.3.1.234</ecNumber>
    </recommendedName>
    <alternativeName>
        <fullName evidence="6">N6-L-threonylcarbamoyladenine synthase</fullName>
        <shortName evidence="6">t(6)A synthase</shortName>
    </alternativeName>
    <alternativeName>
        <fullName evidence="6">t(6)A37 threonylcarbamoyladenosine biosynthesis protein TsaD</fullName>
    </alternativeName>
    <alternativeName>
        <fullName evidence="6">tRNA threonylcarbamoyladenosine biosynthesis protein TsaD</fullName>
    </alternativeName>
</protein>
<dbReference type="Gene3D" id="3.30.420.40">
    <property type="match status" value="2"/>
</dbReference>
<evidence type="ECO:0000256" key="6">
    <source>
        <dbReference type="HAMAP-Rule" id="MF_01445"/>
    </source>
</evidence>
<dbReference type="PANTHER" id="PTHR11735">
    <property type="entry name" value="TRNA N6-ADENOSINE THREONYLCARBAMOYLTRANSFERASE"/>
    <property type="match status" value="1"/>
</dbReference>
<keyword evidence="6" id="KW-0963">Cytoplasm</keyword>
<dbReference type="Proteomes" id="UP000230796">
    <property type="component" value="Unassembled WGS sequence"/>
</dbReference>
<keyword evidence="6" id="KW-0408">Iron</keyword>
<accession>A0A2H0VJA9</accession>
<keyword evidence="1 6" id="KW-0808">Transferase</keyword>
<comment type="similarity">
    <text evidence="6">Belongs to the KAE1 / TsaD family.</text>
</comment>
<dbReference type="EC" id="2.3.1.234" evidence="6"/>
<evidence type="ECO:0000256" key="2">
    <source>
        <dbReference type="ARBA" id="ARBA00022694"/>
    </source>
</evidence>
<feature type="binding site" evidence="6">
    <location>
        <begin position="162"/>
        <end position="166"/>
    </location>
    <ligand>
        <name>substrate</name>
    </ligand>
</feature>
<dbReference type="InterPro" id="IPR043129">
    <property type="entry name" value="ATPase_NBD"/>
</dbReference>
<dbReference type="GO" id="GO:0005737">
    <property type="term" value="C:cytoplasm"/>
    <property type="evidence" value="ECO:0007669"/>
    <property type="project" value="UniProtKB-SubCell"/>
</dbReference>
<evidence type="ECO:0000313" key="8">
    <source>
        <dbReference type="EMBL" id="PIR99194.1"/>
    </source>
</evidence>
<gene>
    <name evidence="6 8" type="primary">tsaD</name>
    <name evidence="8" type="ORF">COT87_00725</name>
</gene>
<keyword evidence="4 6" id="KW-0012">Acyltransferase</keyword>
<dbReference type="PANTHER" id="PTHR11735:SF6">
    <property type="entry name" value="TRNA N6-ADENOSINE THREONYLCARBAMOYLTRANSFERASE, MITOCHONDRIAL"/>
    <property type="match status" value="1"/>
</dbReference>
<evidence type="ECO:0000256" key="1">
    <source>
        <dbReference type="ARBA" id="ARBA00022679"/>
    </source>
</evidence>
<dbReference type="SUPFAM" id="SSF53067">
    <property type="entry name" value="Actin-like ATPase domain"/>
    <property type="match status" value="2"/>
</dbReference>
<dbReference type="AlphaFoldDB" id="A0A2H0VJA9"/>
<dbReference type="NCBIfam" id="TIGR03723">
    <property type="entry name" value="T6A_TsaD_YgjD"/>
    <property type="match status" value="1"/>
</dbReference>
<evidence type="ECO:0000256" key="3">
    <source>
        <dbReference type="ARBA" id="ARBA00022723"/>
    </source>
</evidence>
<keyword evidence="2 6" id="KW-0819">tRNA processing</keyword>
<comment type="function">
    <text evidence="6">Required for the formation of a threonylcarbamoyl group on adenosine at position 37 (t(6)A37) in tRNAs that read codons beginning with adenine. Is involved in the transfer of the threonylcarbamoyl moiety of threonylcarbamoyl-AMP (TC-AMP) to the N6 group of A37, together with TsaE and TsaB. TsaD likely plays a direct catalytic role in this reaction.</text>
</comment>
<dbReference type="NCBIfam" id="TIGR00329">
    <property type="entry name" value="gcp_kae1"/>
    <property type="match status" value="1"/>
</dbReference>
<feature type="binding site" evidence="6">
    <location>
        <position position="136"/>
    </location>
    <ligand>
        <name>Fe cation</name>
        <dbReference type="ChEBI" id="CHEBI:24875"/>
    </ligand>
</feature>